<keyword evidence="3" id="KW-1185">Reference proteome</keyword>
<feature type="region of interest" description="Disordered" evidence="1">
    <location>
        <begin position="90"/>
        <end position="170"/>
    </location>
</feature>
<feature type="compositionally biased region" description="Acidic residues" evidence="1">
    <location>
        <begin position="120"/>
        <end position="129"/>
    </location>
</feature>
<accession>A0A1L9P8U5</accession>
<dbReference type="GeneID" id="63728447"/>
<dbReference type="VEuPathDB" id="FungiDB:ASPVEDRAFT_439315"/>
<sequence>MDRFSQPSKPNTRIPPILIARQNQALEQTTKANVVPQDQFSRLASLSKHRLYREAQTGDPDLRRCIGHHQLLCRTIMEAKDGMKRYLEDVLESESDSDSESDDEDEVLYEKGPIAVEYPQTDEDEDVDEGLLFPPTKQPQPQPQPQQQQQQQLSTTTTTTTITTNNDPPSPCVKEKIFGVVKGLVRRRSPSRTVSPALDEKTSPLIHLSEKNLSCTSALRVLGSSGFLSSDTTTFYFFKTV</sequence>
<evidence type="ECO:0000313" key="2">
    <source>
        <dbReference type="EMBL" id="OJI97937.1"/>
    </source>
</evidence>
<dbReference type="Proteomes" id="UP000184073">
    <property type="component" value="Unassembled WGS sequence"/>
</dbReference>
<gene>
    <name evidence="2" type="ORF">ASPVEDRAFT_439315</name>
</gene>
<dbReference type="OrthoDB" id="4505326at2759"/>
<reference evidence="3" key="1">
    <citation type="journal article" date="2017" name="Genome Biol.">
        <title>Comparative genomics reveals high biological diversity and specific adaptations in the industrially and medically important fungal genus Aspergillus.</title>
        <authorList>
            <person name="de Vries R.P."/>
            <person name="Riley R."/>
            <person name="Wiebenga A."/>
            <person name="Aguilar-Osorio G."/>
            <person name="Amillis S."/>
            <person name="Uchima C.A."/>
            <person name="Anderluh G."/>
            <person name="Asadollahi M."/>
            <person name="Askin M."/>
            <person name="Barry K."/>
            <person name="Battaglia E."/>
            <person name="Bayram O."/>
            <person name="Benocci T."/>
            <person name="Braus-Stromeyer S.A."/>
            <person name="Caldana C."/>
            <person name="Canovas D."/>
            <person name="Cerqueira G.C."/>
            <person name="Chen F."/>
            <person name="Chen W."/>
            <person name="Choi C."/>
            <person name="Clum A."/>
            <person name="Dos Santos R.A."/>
            <person name="Damasio A.R."/>
            <person name="Diallinas G."/>
            <person name="Emri T."/>
            <person name="Fekete E."/>
            <person name="Flipphi M."/>
            <person name="Freyberg S."/>
            <person name="Gallo A."/>
            <person name="Gournas C."/>
            <person name="Habgood R."/>
            <person name="Hainaut M."/>
            <person name="Harispe M.L."/>
            <person name="Henrissat B."/>
            <person name="Hilden K.S."/>
            <person name="Hope R."/>
            <person name="Hossain A."/>
            <person name="Karabika E."/>
            <person name="Karaffa L."/>
            <person name="Karanyi Z."/>
            <person name="Krasevec N."/>
            <person name="Kuo A."/>
            <person name="Kusch H."/>
            <person name="LaButti K."/>
            <person name="Lagendijk E.L."/>
            <person name="Lapidus A."/>
            <person name="Levasseur A."/>
            <person name="Lindquist E."/>
            <person name="Lipzen A."/>
            <person name="Logrieco A.F."/>
            <person name="MacCabe A."/>
            <person name="Maekelae M.R."/>
            <person name="Malavazi I."/>
            <person name="Melin P."/>
            <person name="Meyer V."/>
            <person name="Mielnichuk N."/>
            <person name="Miskei M."/>
            <person name="Molnar A.P."/>
            <person name="Mule G."/>
            <person name="Ngan C.Y."/>
            <person name="Orejas M."/>
            <person name="Orosz E."/>
            <person name="Ouedraogo J.P."/>
            <person name="Overkamp K.M."/>
            <person name="Park H.-S."/>
            <person name="Perrone G."/>
            <person name="Piumi F."/>
            <person name="Punt P.J."/>
            <person name="Ram A.F."/>
            <person name="Ramon A."/>
            <person name="Rauscher S."/>
            <person name="Record E."/>
            <person name="Riano-Pachon D.M."/>
            <person name="Robert V."/>
            <person name="Roehrig J."/>
            <person name="Ruller R."/>
            <person name="Salamov A."/>
            <person name="Salih N.S."/>
            <person name="Samson R.A."/>
            <person name="Sandor E."/>
            <person name="Sanguinetti M."/>
            <person name="Schuetze T."/>
            <person name="Sepcic K."/>
            <person name="Shelest E."/>
            <person name="Sherlock G."/>
            <person name="Sophianopoulou V."/>
            <person name="Squina F.M."/>
            <person name="Sun H."/>
            <person name="Susca A."/>
            <person name="Todd R.B."/>
            <person name="Tsang A."/>
            <person name="Unkles S.E."/>
            <person name="van de Wiele N."/>
            <person name="van Rossen-Uffink D."/>
            <person name="Oliveira J.V."/>
            <person name="Vesth T.C."/>
            <person name="Visser J."/>
            <person name="Yu J.-H."/>
            <person name="Zhou M."/>
            <person name="Andersen M.R."/>
            <person name="Archer D.B."/>
            <person name="Baker S.E."/>
            <person name="Benoit I."/>
            <person name="Brakhage A.A."/>
            <person name="Braus G.H."/>
            <person name="Fischer R."/>
            <person name="Frisvad J.C."/>
            <person name="Goldman G.H."/>
            <person name="Houbraken J."/>
            <person name="Oakley B."/>
            <person name="Pocsi I."/>
            <person name="Scazzocchio C."/>
            <person name="Seiboth B."/>
            <person name="vanKuyk P.A."/>
            <person name="Wortman J."/>
            <person name="Dyer P.S."/>
            <person name="Grigoriev I.V."/>
        </authorList>
    </citation>
    <scope>NUCLEOTIDE SEQUENCE [LARGE SCALE GENOMIC DNA]</scope>
    <source>
        <strain evidence="3">CBS 583.65</strain>
    </source>
</reference>
<dbReference type="RefSeq" id="XP_040663700.1">
    <property type="nucleotide sequence ID" value="XM_040812936.1"/>
</dbReference>
<feature type="compositionally biased region" description="Acidic residues" evidence="1">
    <location>
        <begin position="90"/>
        <end position="107"/>
    </location>
</feature>
<proteinExistence type="predicted"/>
<evidence type="ECO:0000256" key="1">
    <source>
        <dbReference type="SAM" id="MobiDB-lite"/>
    </source>
</evidence>
<feature type="compositionally biased region" description="Low complexity" evidence="1">
    <location>
        <begin position="145"/>
        <end position="164"/>
    </location>
</feature>
<evidence type="ECO:0000313" key="3">
    <source>
        <dbReference type="Proteomes" id="UP000184073"/>
    </source>
</evidence>
<dbReference type="EMBL" id="KV878126">
    <property type="protein sequence ID" value="OJI97937.1"/>
    <property type="molecule type" value="Genomic_DNA"/>
</dbReference>
<protein>
    <submittedName>
        <fullName evidence="2">Uncharacterized protein</fullName>
    </submittedName>
</protein>
<dbReference type="AlphaFoldDB" id="A0A1L9P8U5"/>
<name>A0A1L9P8U5_ASPVE</name>
<organism evidence="2 3">
    <name type="scientific">Aspergillus versicolor CBS 583.65</name>
    <dbReference type="NCBI Taxonomy" id="1036611"/>
    <lineage>
        <taxon>Eukaryota</taxon>
        <taxon>Fungi</taxon>
        <taxon>Dikarya</taxon>
        <taxon>Ascomycota</taxon>
        <taxon>Pezizomycotina</taxon>
        <taxon>Eurotiomycetes</taxon>
        <taxon>Eurotiomycetidae</taxon>
        <taxon>Eurotiales</taxon>
        <taxon>Aspergillaceae</taxon>
        <taxon>Aspergillus</taxon>
        <taxon>Aspergillus subgen. Nidulantes</taxon>
    </lineage>
</organism>